<feature type="region of interest" description="Disordered" evidence="1">
    <location>
        <begin position="42"/>
        <end position="61"/>
    </location>
</feature>
<dbReference type="AlphaFoldDB" id="A0A4C1WLT3"/>
<dbReference type="Proteomes" id="UP000299102">
    <property type="component" value="Unassembled WGS sequence"/>
</dbReference>
<proteinExistence type="predicted"/>
<keyword evidence="3" id="KW-1185">Reference proteome</keyword>
<accession>A0A4C1WLT3</accession>
<dbReference type="EMBL" id="BGZK01000601">
    <property type="protein sequence ID" value="GBP52378.1"/>
    <property type="molecule type" value="Genomic_DNA"/>
</dbReference>
<organism evidence="2 3">
    <name type="scientific">Eumeta variegata</name>
    <name type="common">Bagworm moth</name>
    <name type="synonym">Eumeta japonica</name>
    <dbReference type="NCBI Taxonomy" id="151549"/>
    <lineage>
        <taxon>Eukaryota</taxon>
        <taxon>Metazoa</taxon>
        <taxon>Ecdysozoa</taxon>
        <taxon>Arthropoda</taxon>
        <taxon>Hexapoda</taxon>
        <taxon>Insecta</taxon>
        <taxon>Pterygota</taxon>
        <taxon>Neoptera</taxon>
        <taxon>Endopterygota</taxon>
        <taxon>Lepidoptera</taxon>
        <taxon>Glossata</taxon>
        <taxon>Ditrysia</taxon>
        <taxon>Tineoidea</taxon>
        <taxon>Psychidae</taxon>
        <taxon>Oiketicinae</taxon>
        <taxon>Eumeta</taxon>
    </lineage>
</organism>
<sequence>MEFDRSLARQMFIFMTEDSGRCHVIRRGDCFCSLIAKGGPGRVPRPFPPRRPHAGPPAERPIAVSDSCRRVFPVASAVRSLYFGTLQRTREKGHPQLSTSGKWSTPRDVAAVPRIKYSASAGGAR</sequence>
<comment type="caution">
    <text evidence="2">The sequence shown here is derived from an EMBL/GenBank/DDBJ whole genome shotgun (WGS) entry which is preliminary data.</text>
</comment>
<evidence type="ECO:0000256" key="1">
    <source>
        <dbReference type="SAM" id="MobiDB-lite"/>
    </source>
</evidence>
<reference evidence="2 3" key="1">
    <citation type="journal article" date="2019" name="Commun. Biol.">
        <title>The bagworm genome reveals a unique fibroin gene that provides high tensile strength.</title>
        <authorList>
            <person name="Kono N."/>
            <person name="Nakamura H."/>
            <person name="Ohtoshi R."/>
            <person name="Tomita M."/>
            <person name="Numata K."/>
            <person name="Arakawa K."/>
        </authorList>
    </citation>
    <scope>NUCLEOTIDE SEQUENCE [LARGE SCALE GENOMIC DNA]</scope>
</reference>
<gene>
    <name evidence="2" type="ORF">EVAR_37766_1</name>
</gene>
<evidence type="ECO:0000313" key="2">
    <source>
        <dbReference type="EMBL" id="GBP52378.1"/>
    </source>
</evidence>
<evidence type="ECO:0000313" key="3">
    <source>
        <dbReference type="Proteomes" id="UP000299102"/>
    </source>
</evidence>
<name>A0A4C1WLT3_EUMVA</name>
<protein>
    <submittedName>
        <fullName evidence="2">Uncharacterized protein</fullName>
    </submittedName>
</protein>